<comment type="caution">
    <text evidence="1">The sequence shown here is derived from an EMBL/GenBank/DDBJ whole genome shotgun (WGS) entry which is preliminary data.</text>
</comment>
<evidence type="ECO:0000313" key="2">
    <source>
        <dbReference type="Proteomes" id="UP000575068"/>
    </source>
</evidence>
<dbReference type="InterPro" id="IPR011008">
    <property type="entry name" value="Dimeric_a/b-barrel"/>
</dbReference>
<dbReference type="Gene3D" id="3.30.70.100">
    <property type="match status" value="1"/>
</dbReference>
<protein>
    <submittedName>
        <fullName evidence="1">Uncharacterized protein YbaA (DUF1428 family)</fullName>
    </submittedName>
</protein>
<organism evidence="1 2">
    <name type="scientific">Rhizorhapis suberifaciens</name>
    <name type="common">corky root of lettuce</name>
    <dbReference type="NCBI Taxonomy" id="13656"/>
    <lineage>
        <taxon>Bacteria</taxon>
        <taxon>Pseudomonadati</taxon>
        <taxon>Pseudomonadota</taxon>
        <taxon>Alphaproteobacteria</taxon>
        <taxon>Sphingomonadales</taxon>
        <taxon>Sphingomonadaceae</taxon>
        <taxon>Rhizorhapis</taxon>
    </lineage>
</organism>
<evidence type="ECO:0000313" key="1">
    <source>
        <dbReference type="EMBL" id="MBB4641267.1"/>
    </source>
</evidence>
<dbReference type="EMBL" id="JACHOV010000005">
    <property type="protein sequence ID" value="MBB4641267.1"/>
    <property type="molecule type" value="Genomic_DNA"/>
</dbReference>
<dbReference type="PIRSF" id="PIRSF007028">
    <property type="entry name" value="UCP007028"/>
    <property type="match status" value="1"/>
</dbReference>
<keyword evidence="2" id="KW-1185">Reference proteome</keyword>
<dbReference type="InterPro" id="IPR009874">
    <property type="entry name" value="DUF1428"/>
</dbReference>
<dbReference type="Pfam" id="PF07237">
    <property type="entry name" value="DUF1428"/>
    <property type="match status" value="1"/>
</dbReference>
<dbReference type="Proteomes" id="UP000575068">
    <property type="component" value="Unassembled WGS sequence"/>
</dbReference>
<gene>
    <name evidence="1" type="ORF">HNQ99_001572</name>
</gene>
<sequence>MTYVDGFVIPVSKDKKEDYRRVAAMAGPIFREHGALHIVECWGNDLPEGKLNDFRTAVIAEEGETVVFSWIVWPSKEVRDEGNKKVMEDPRMKVGEVEMPFDGKRLIYGGFEVLYDTRVD</sequence>
<dbReference type="RefSeq" id="WP_184475075.1">
    <property type="nucleotide sequence ID" value="NZ_JACHOV010000005.1"/>
</dbReference>
<reference evidence="1 2" key="1">
    <citation type="submission" date="2020-08" db="EMBL/GenBank/DDBJ databases">
        <title>Genomic Encyclopedia of Type Strains, Phase IV (KMG-IV): sequencing the most valuable type-strain genomes for metagenomic binning, comparative biology and taxonomic classification.</title>
        <authorList>
            <person name="Goeker M."/>
        </authorList>
    </citation>
    <scope>NUCLEOTIDE SEQUENCE [LARGE SCALE GENOMIC DNA]</scope>
    <source>
        <strain evidence="1 2">DSM 7465</strain>
    </source>
</reference>
<proteinExistence type="predicted"/>
<name>A0A840HUJ3_9SPHN</name>
<dbReference type="SUPFAM" id="SSF54909">
    <property type="entry name" value="Dimeric alpha+beta barrel"/>
    <property type="match status" value="1"/>
</dbReference>
<dbReference type="AlphaFoldDB" id="A0A840HUJ3"/>
<accession>A0A840HUJ3</accession>